<gene>
    <name evidence="1" type="ORF">METZ01_LOCUS318859</name>
</gene>
<protein>
    <submittedName>
        <fullName evidence="1">Uncharacterized protein</fullName>
    </submittedName>
</protein>
<organism evidence="1">
    <name type="scientific">marine metagenome</name>
    <dbReference type="NCBI Taxonomy" id="408172"/>
    <lineage>
        <taxon>unclassified sequences</taxon>
        <taxon>metagenomes</taxon>
        <taxon>ecological metagenomes</taxon>
    </lineage>
</organism>
<dbReference type="EMBL" id="UINC01103543">
    <property type="protein sequence ID" value="SVC66005.1"/>
    <property type="molecule type" value="Genomic_DNA"/>
</dbReference>
<sequence>QIQIENCGWRIGSVDCTNYAEIIVEDNASLRSRIEFRSVSDPTTVHTYYLGTRSNADPSLLPELTTVNTEFEINLNLEPSFGPLVDSTSYDVGYIVYDDRGNVMNKLVNWMENAKYDITRPEVVIGYGAQYSSIANVGGQYITDTTKVGDFKIWAKFGSELVDDDTPRTPKIAIDRGGTGDLTSTNMRPVTGNKSKWYYIYSVDSLTGDNPDMNSFVDGIATVSITAAVDYAGNTIKPATNNTFLIDTTPPTINNSSIETDNSAITVTFTDAFSSDVYNTSAGSGALEVDDFVLKIANGTAKFAGGLTRASPTAIDLSAAWTYKLTLPLLDTIPDGQEVITISPKVEEGPPVVYHIFDRIG</sequence>
<name>A0A382P073_9ZZZZ</name>
<proteinExistence type="predicted"/>
<feature type="non-terminal residue" evidence="1">
    <location>
        <position position="1"/>
    </location>
</feature>
<accession>A0A382P073</accession>
<evidence type="ECO:0000313" key="1">
    <source>
        <dbReference type="EMBL" id="SVC66005.1"/>
    </source>
</evidence>
<feature type="non-terminal residue" evidence="1">
    <location>
        <position position="361"/>
    </location>
</feature>
<reference evidence="1" key="1">
    <citation type="submission" date="2018-05" db="EMBL/GenBank/DDBJ databases">
        <authorList>
            <person name="Lanie J.A."/>
            <person name="Ng W.-L."/>
            <person name="Kazmierczak K.M."/>
            <person name="Andrzejewski T.M."/>
            <person name="Davidsen T.M."/>
            <person name="Wayne K.J."/>
            <person name="Tettelin H."/>
            <person name="Glass J.I."/>
            <person name="Rusch D."/>
            <person name="Podicherti R."/>
            <person name="Tsui H.-C.T."/>
            <person name="Winkler M.E."/>
        </authorList>
    </citation>
    <scope>NUCLEOTIDE SEQUENCE</scope>
</reference>
<dbReference type="AlphaFoldDB" id="A0A382P073"/>